<proteinExistence type="inferred from homology"/>
<dbReference type="PRINTS" id="PR01038">
    <property type="entry name" value="TRNASYNTHARG"/>
</dbReference>
<dbReference type="EC" id="6.1.1.19" evidence="9"/>
<evidence type="ECO:0000256" key="6">
    <source>
        <dbReference type="ARBA" id="ARBA00022917"/>
    </source>
</evidence>
<dbReference type="PANTHER" id="PTHR11956">
    <property type="entry name" value="ARGINYL-TRNA SYNTHETASE"/>
    <property type="match status" value="1"/>
</dbReference>
<dbReference type="EMBL" id="BAABKG010000003">
    <property type="protein sequence ID" value="GAA5148976.1"/>
    <property type="molecule type" value="Genomic_DNA"/>
</dbReference>
<feature type="domain" description="DALR anticodon binding" evidence="11">
    <location>
        <begin position="430"/>
        <end position="556"/>
    </location>
</feature>
<keyword evidence="14" id="KW-1185">Reference proteome</keyword>
<comment type="subcellular location">
    <subcellularLocation>
        <location evidence="9">Cytoplasm</location>
    </subcellularLocation>
</comment>
<dbReference type="InterPro" id="IPR014729">
    <property type="entry name" value="Rossmann-like_a/b/a_fold"/>
</dbReference>
<sequence length="556" mass="60435">MTPADLSAAVVEALQGLVDDGSLALPDGVPAEVTIERPRQQGHGDYATNVAMQLAKRAGTNPRALGELLAERLRARDGVEAVEVAGPGFLNLTVAAGAQGEVARQVVAAGAAYGRTDVLAGQRIDVEFISANPTGPLHLGHTRWAVMGDAIARVLASAGADVVREFYINDRGNQMDLFGASIEARALGQEVPEGGYQGDYVHDLARRVLDAHPGILDLPADERRLAFRERGYELQLAEQRAQLDGFNTHFDVWFSERSLHEGDVATGLEKLRAQGHLFDDDGALWMRTTDFGDDKDRVLIRSNGELTYFASDTAYYVNKRERGFDRCLYLLGADHHGYVGRLKAMAACAGDDPEQTLDVLIGQLVKILQDGEELRLSKRAGNIVALQELVDLIGVDALRYSLARYPCDTPLTLDVAEITKASNDNPVYYVQYAHARTCRMTANAADLGMVAPQGDDFDPSLLSHPRDGELLRALAEFPAVVASAADLREPHRVARYLEATASVFNKWYDTDECRMLPKGDEPVRPANLARLLLVGAARTVLANGLDLLGVSAPERM</sequence>
<dbReference type="SMART" id="SM01016">
    <property type="entry name" value="Arg_tRNA_synt_N"/>
    <property type="match status" value="1"/>
</dbReference>
<gene>
    <name evidence="13" type="primary">argS_2</name>
    <name evidence="9" type="synonym">argS</name>
    <name evidence="13" type="ORF">GCM10023340_23580</name>
</gene>
<dbReference type="PANTHER" id="PTHR11956:SF5">
    <property type="entry name" value="ARGININE--TRNA LIGASE, CYTOPLASMIC"/>
    <property type="match status" value="1"/>
</dbReference>
<evidence type="ECO:0000256" key="7">
    <source>
        <dbReference type="ARBA" id="ARBA00023146"/>
    </source>
</evidence>
<dbReference type="InterPro" id="IPR035684">
    <property type="entry name" value="ArgRS_core"/>
</dbReference>
<dbReference type="Pfam" id="PF00750">
    <property type="entry name" value="tRNA-synt_1d"/>
    <property type="match status" value="2"/>
</dbReference>
<keyword evidence="3 9" id="KW-0436">Ligase</keyword>
<organism evidence="13 14">
    <name type="scientific">Nocardioides marinquilinus</name>
    <dbReference type="NCBI Taxonomy" id="1210400"/>
    <lineage>
        <taxon>Bacteria</taxon>
        <taxon>Bacillati</taxon>
        <taxon>Actinomycetota</taxon>
        <taxon>Actinomycetes</taxon>
        <taxon>Propionibacteriales</taxon>
        <taxon>Nocardioidaceae</taxon>
        <taxon>Nocardioides</taxon>
    </lineage>
</organism>
<evidence type="ECO:0000313" key="13">
    <source>
        <dbReference type="EMBL" id="GAA5148976.1"/>
    </source>
</evidence>
<evidence type="ECO:0000256" key="2">
    <source>
        <dbReference type="ARBA" id="ARBA00022490"/>
    </source>
</evidence>
<dbReference type="SUPFAM" id="SSF52374">
    <property type="entry name" value="Nucleotidylyl transferase"/>
    <property type="match status" value="1"/>
</dbReference>
<dbReference type="Pfam" id="PF03485">
    <property type="entry name" value="Arg_tRNA_synt_N"/>
    <property type="match status" value="1"/>
</dbReference>
<feature type="domain" description="Arginyl tRNA synthetase N-terminal" evidence="12">
    <location>
        <begin position="4"/>
        <end position="94"/>
    </location>
</feature>
<evidence type="ECO:0000259" key="12">
    <source>
        <dbReference type="SMART" id="SM01016"/>
    </source>
</evidence>
<dbReference type="InterPro" id="IPR001412">
    <property type="entry name" value="aa-tRNA-synth_I_CS"/>
</dbReference>
<evidence type="ECO:0000256" key="3">
    <source>
        <dbReference type="ARBA" id="ARBA00022598"/>
    </source>
</evidence>
<dbReference type="SUPFAM" id="SSF55190">
    <property type="entry name" value="Arginyl-tRNA synthetase (ArgRS), N-terminal 'additional' domain"/>
    <property type="match status" value="1"/>
</dbReference>
<dbReference type="NCBIfam" id="TIGR00456">
    <property type="entry name" value="argS"/>
    <property type="match status" value="1"/>
</dbReference>
<evidence type="ECO:0000256" key="8">
    <source>
        <dbReference type="ARBA" id="ARBA00049339"/>
    </source>
</evidence>
<dbReference type="InterPro" id="IPR009080">
    <property type="entry name" value="tRNAsynth_Ia_anticodon-bd"/>
</dbReference>
<dbReference type="Gene3D" id="3.30.1360.70">
    <property type="entry name" value="Arginyl tRNA synthetase N-terminal domain"/>
    <property type="match status" value="1"/>
</dbReference>
<protein>
    <recommendedName>
        <fullName evidence="9">Arginine--tRNA ligase</fullName>
        <ecNumber evidence="9">6.1.1.19</ecNumber>
    </recommendedName>
    <alternativeName>
        <fullName evidence="9">Arginyl-tRNA synthetase</fullName>
        <shortName evidence="9">ArgRS</shortName>
    </alternativeName>
</protein>
<dbReference type="Pfam" id="PF05746">
    <property type="entry name" value="DALR_1"/>
    <property type="match status" value="1"/>
</dbReference>
<dbReference type="CDD" id="cd00671">
    <property type="entry name" value="ArgRS_core"/>
    <property type="match status" value="1"/>
</dbReference>
<dbReference type="SMART" id="SM00836">
    <property type="entry name" value="DALR_1"/>
    <property type="match status" value="1"/>
</dbReference>
<dbReference type="HAMAP" id="MF_00123">
    <property type="entry name" value="Arg_tRNA_synth"/>
    <property type="match status" value="1"/>
</dbReference>
<comment type="subunit">
    <text evidence="9">Monomer.</text>
</comment>
<evidence type="ECO:0000256" key="5">
    <source>
        <dbReference type="ARBA" id="ARBA00022840"/>
    </source>
</evidence>
<name>A0ABP9PME7_9ACTN</name>
<dbReference type="PROSITE" id="PS00178">
    <property type="entry name" value="AA_TRNA_LIGASE_I"/>
    <property type="match status" value="1"/>
</dbReference>
<dbReference type="InterPro" id="IPR036695">
    <property type="entry name" value="Arg-tRNA-synth_N_sf"/>
</dbReference>
<evidence type="ECO:0000256" key="9">
    <source>
        <dbReference type="HAMAP-Rule" id="MF_00123"/>
    </source>
</evidence>
<reference evidence="14" key="1">
    <citation type="journal article" date="2019" name="Int. J. Syst. Evol. Microbiol.">
        <title>The Global Catalogue of Microorganisms (GCM) 10K type strain sequencing project: providing services to taxonomists for standard genome sequencing and annotation.</title>
        <authorList>
            <consortium name="The Broad Institute Genomics Platform"/>
            <consortium name="The Broad Institute Genome Sequencing Center for Infectious Disease"/>
            <person name="Wu L."/>
            <person name="Ma J."/>
        </authorList>
    </citation>
    <scope>NUCLEOTIDE SEQUENCE [LARGE SCALE GENOMIC DNA]</scope>
    <source>
        <strain evidence="14">JCM 18459</strain>
    </source>
</reference>
<comment type="caution">
    <text evidence="13">The sequence shown here is derived from an EMBL/GenBank/DDBJ whole genome shotgun (WGS) entry which is preliminary data.</text>
</comment>
<evidence type="ECO:0000256" key="4">
    <source>
        <dbReference type="ARBA" id="ARBA00022741"/>
    </source>
</evidence>
<dbReference type="InterPro" id="IPR005148">
    <property type="entry name" value="Arg-tRNA-synth_N"/>
</dbReference>
<evidence type="ECO:0000313" key="14">
    <source>
        <dbReference type="Proteomes" id="UP001500221"/>
    </source>
</evidence>
<dbReference type="GO" id="GO:0016874">
    <property type="term" value="F:ligase activity"/>
    <property type="evidence" value="ECO:0007669"/>
    <property type="project" value="UniProtKB-KW"/>
</dbReference>
<evidence type="ECO:0000256" key="10">
    <source>
        <dbReference type="RuleBase" id="RU363038"/>
    </source>
</evidence>
<keyword evidence="6 9" id="KW-0648">Protein biosynthesis</keyword>
<evidence type="ECO:0000256" key="1">
    <source>
        <dbReference type="ARBA" id="ARBA00005594"/>
    </source>
</evidence>
<keyword evidence="5 9" id="KW-0067">ATP-binding</keyword>
<keyword evidence="4 9" id="KW-0547">Nucleotide-binding</keyword>
<accession>A0ABP9PME7</accession>
<dbReference type="InterPro" id="IPR001278">
    <property type="entry name" value="Arg-tRNA-ligase"/>
</dbReference>
<feature type="short sequence motif" description="'HIGH' region" evidence="9">
    <location>
        <begin position="131"/>
        <end position="141"/>
    </location>
</feature>
<dbReference type="InterPro" id="IPR008909">
    <property type="entry name" value="DALR_anticod-bd"/>
</dbReference>
<dbReference type="Gene3D" id="3.40.50.620">
    <property type="entry name" value="HUPs"/>
    <property type="match status" value="1"/>
</dbReference>
<dbReference type="Gene3D" id="1.10.730.10">
    <property type="entry name" value="Isoleucyl-tRNA Synthetase, Domain 1"/>
    <property type="match status" value="1"/>
</dbReference>
<comment type="catalytic activity">
    <reaction evidence="8 9">
        <text>tRNA(Arg) + L-arginine + ATP = L-arginyl-tRNA(Arg) + AMP + diphosphate</text>
        <dbReference type="Rhea" id="RHEA:20301"/>
        <dbReference type="Rhea" id="RHEA-COMP:9658"/>
        <dbReference type="Rhea" id="RHEA-COMP:9673"/>
        <dbReference type="ChEBI" id="CHEBI:30616"/>
        <dbReference type="ChEBI" id="CHEBI:32682"/>
        <dbReference type="ChEBI" id="CHEBI:33019"/>
        <dbReference type="ChEBI" id="CHEBI:78442"/>
        <dbReference type="ChEBI" id="CHEBI:78513"/>
        <dbReference type="ChEBI" id="CHEBI:456215"/>
        <dbReference type="EC" id="6.1.1.19"/>
    </reaction>
</comment>
<dbReference type="SUPFAM" id="SSF47323">
    <property type="entry name" value="Anticodon-binding domain of a subclass of class I aminoacyl-tRNA synthetases"/>
    <property type="match status" value="1"/>
</dbReference>
<keyword evidence="2 9" id="KW-0963">Cytoplasm</keyword>
<dbReference type="Proteomes" id="UP001500221">
    <property type="component" value="Unassembled WGS sequence"/>
</dbReference>
<dbReference type="RefSeq" id="WP_345458559.1">
    <property type="nucleotide sequence ID" value="NZ_BAABKG010000003.1"/>
</dbReference>
<evidence type="ECO:0000259" key="11">
    <source>
        <dbReference type="SMART" id="SM00836"/>
    </source>
</evidence>
<keyword evidence="7 9" id="KW-0030">Aminoacyl-tRNA synthetase</keyword>
<comment type="similarity">
    <text evidence="1 9 10">Belongs to the class-I aminoacyl-tRNA synthetase family.</text>
</comment>